<keyword evidence="2" id="KW-1185">Reference proteome</keyword>
<comment type="caution">
    <text evidence="1">The sequence shown here is derived from an EMBL/GenBank/DDBJ whole genome shotgun (WGS) entry which is preliminary data.</text>
</comment>
<proteinExistence type="predicted"/>
<sequence>MEGASALVYRAAKIPTRRIKAKQANYFLAIRLDDQLVQQRLKQFNDHVQATAPKWRKYLIRPAQVHLTLCAMHLGDENAVNHASKLLSESNDLLSKYLVSADKPTATIKGVGFLDSGRVVHANVQPMSPEFMALVRELRLRFWSHGYSECALPPSVPFFEDGLISDGSEKSVTGGRMGPWSPHATLMKMRGDNLLRLKRQATASLKSATKRQGTKAAPSHAKADSDADEETKKVTLNDFFGIPHALHEPFREFELGTQVIARIELLSMLLPKDKNTDYYQKAGQLEI</sequence>
<organism evidence="1 2">
    <name type="scientific">Kickxella alabastrina</name>
    <dbReference type="NCBI Taxonomy" id="61397"/>
    <lineage>
        <taxon>Eukaryota</taxon>
        <taxon>Fungi</taxon>
        <taxon>Fungi incertae sedis</taxon>
        <taxon>Zoopagomycota</taxon>
        <taxon>Kickxellomycotina</taxon>
        <taxon>Kickxellomycetes</taxon>
        <taxon>Kickxellales</taxon>
        <taxon>Kickxellaceae</taxon>
        <taxon>Kickxella</taxon>
    </lineage>
</organism>
<dbReference type="EMBL" id="JANBPG010000357">
    <property type="protein sequence ID" value="KAJ1897201.1"/>
    <property type="molecule type" value="Genomic_DNA"/>
</dbReference>
<evidence type="ECO:0000313" key="1">
    <source>
        <dbReference type="EMBL" id="KAJ1897201.1"/>
    </source>
</evidence>
<gene>
    <name evidence="1" type="ORF">LPJ66_003521</name>
</gene>
<reference evidence="1" key="1">
    <citation type="submission" date="2022-07" db="EMBL/GenBank/DDBJ databases">
        <title>Phylogenomic reconstructions and comparative analyses of Kickxellomycotina fungi.</title>
        <authorList>
            <person name="Reynolds N.K."/>
            <person name="Stajich J.E."/>
            <person name="Barry K."/>
            <person name="Grigoriev I.V."/>
            <person name="Crous P."/>
            <person name="Smith M.E."/>
        </authorList>
    </citation>
    <scope>NUCLEOTIDE SEQUENCE</scope>
    <source>
        <strain evidence="1">Benny 63K</strain>
    </source>
</reference>
<dbReference type="Proteomes" id="UP001150581">
    <property type="component" value="Unassembled WGS sequence"/>
</dbReference>
<name>A0ACC1IJJ9_9FUNG</name>
<evidence type="ECO:0000313" key="2">
    <source>
        <dbReference type="Proteomes" id="UP001150581"/>
    </source>
</evidence>
<accession>A0ACC1IJJ9</accession>
<protein>
    <submittedName>
        <fullName evidence="1">Uncharacterized protein</fullName>
    </submittedName>
</protein>